<dbReference type="Proteomes" id="UP000277212">
    <property type="component" value="Unassembled WGS sequence"/>
</dbReference>
<dbReference type="AlphaFoldDB" id="A0A3M2RXB6"/>
<feature type="region of interest" description="Disordered" evidence="1">
    <location>
        <begin position="286"/>
        <end position="315"/>
    </location>
</feature>
<evidence type="ECO:0000256" key="1">
    <source>
        <dbReference type="SAM" id="MobiDB-lite"/>
    </source>
</evidence>
<dbReference type="PANTHER" id="PTHR30613:SF1">
    <property type="entry name" value="DUF1479 DOMAIN PROTEIN (AFU_ORTHOLOGUE AFUA_5G09280)"/>
    <property type="match status" value="1"/>
</dbReference>
<evidence type="ECO:0008006" key="4">
    <source>
        <dbReference type="Google" id="ProtNLM"/>
    </source>
</evidence>
<feature type="compositionally biased region" description="Basic and acidic residues" evidence="1">
    <location>
        <begin position="51"/>
        <end position="85"/>
    </location>
</feature>
<dbReference type="PANTHER" id="PTHR30613">
    <property type="entry name" value="UNCHARACTERIZED PROTEIN YBIU-RELATED"/>
    <property type="match status" value="1"/>
</dbReference>
<proteinExistence type="predicted"/>
<comment type="caution">
    <text evidence="2">The sequence shown here is derived from an EMBL/GenBank/DDBJ whole genome shotgun (WGS) entry which is preliminary data.</text>
</comment>
<reference evidence="2 3" key="1">
    <citation type="submission" date="2017-06" db="EMBL/GenBank/DDBJ databases">
        <title>Comparative genomic analysis of Ambrosia Fusariam Clade fungi.</title>
        <authorList>
            <person name="Stajich J.E."/>
            <person name="Carrillo J."/>
            <person name="Kijimoto T."/>
            <person name="Eskalen A."/>
            <person name="O'Donnell K."/>
            <person name="Kasson M."/>
        </authorList>
    </citation>
    <scope>NUCLEOTIDE SEQUENCE [LARGE SCALE GENOMIC DNA]</scope>
    <source>
        <strain evidence="2">UCR3666</strain>
    </source>
</reference>
<accession>A0A3M2RXB6</accession>
<sequence length="857" mass="92817">MATPSVDLPPPSDDEVAVPMLDHAPGLASAIGVAAVAAVAGHQVLGGDLPRSIDEDLCHKSCDGNDSDSREREEDGKGRQHDEEKRRRRKKKRNVREENQQKGLREAQEKWDAATAMVAVRTEAGAEAIPGSVASRGEGGAALGLGVGAGVGAGEPEGVLPSPRKGTELAGQQVRAALSRSRLARSSPSSPSLGSLSVTGTSSYHLTNTNTNTNNLSNYTQGGRITKPRHRASLSASIAASLTSAVAAAETAKFTYGAKVAATLAATTAAMVGNLASTTTTATASPKLKHNGLPTLQTTSKTTASTPTVTTTNSTARESPVLSFWGPEPIALPSRFARIKRNLIRGHEAELKASWTRLITALRDEVGRIEDLGAHLIPSIEFSDIDNEAQTARFGHDLKRYGVGVIRKVVPRADTDTAVRETVDYLDSKRHIKALQHDPACFDFFWTPAQVRSRAHPNVLSAQRFMMGLWEIGSDDQLVTRLPITYVDRIRVHGNTENQSNGLNVPPLEPPQSADDWIQALQSSAGIIAQVDNGSLERWEPDGYQHAGTYNHIFHGRWEDHDPWECTSRTSVTTDLYNGYGACTIFRMFQGILALSTVEPGMVRLLPSPKLATAYYLLRPFFTTKNPPPETRSGPEWDAYLAPENWQLQQDPDSIIHGAVPGHAQRITEIWHPHLHLRSSMITLPTLQPGDYILWHPDLPYYLSSNNYGLKTPSGSNSEVSMLVYMPAAPLTQTNALYLARQRKAFQRGHPGPDFDSTGRGIVEEDSDTRPGEKEIADVGGPAALQAMGLAPWEVAGTRSGSPPSDKAKSKDEEDVDMEAETRSLMSSSSVSRAEAEVVRLANIILFPDRSMMGYSV</sequence>
<organism evidence="2 3">
    <name type="scientific">Fusarium kuroshium</name>
    <dbReference type="NCBI Taxonomy" id="2010991"/>
    <lineage>
        <taxon>Eukaryota</taxon>
        <taxon>Fungi</taxon>
        <taxon>Dikarya</taxon>
        <taxon>Ascomycota</taxon>
        <taxon>Pezizomycotina</taxon>
        <taxon>Sordariomycetes</taxon>
        <taxon>Hypocreomycetidae</taxon>
        <taxon>Hypocreales</taxon>
        <taxon>Nectriaceae</taxon>
        <taxon>Fusarium</taxon>
        <taxon>Fusarium solani species complex</taxon>
    </lineage>
</organism>
<evidence type="ECO:0000313" key="3">
    <source>
        <dbReference type="Proteomes" id="UP000277212"/>
    </source>
</evidence>
<dbReference type="Gene3D" id="2.60.120.330">
    <property type="entry name" value="B-lactam Antibiotic, Isopenicillin N Synthase, Chain"/>
    <property type="match status" value="1"/>
</dbReference>
<dbReference type="Pfam" id="PF07350">
    <property type="entry name" value="Gig2-like"/>
    <property type="match status" value="1"/>
</dbReference>
<feature type="compositionally biased region" description="Low complexity" evidence="1">
    <location>
        <begin position="295"/>
        <end position="315"/>
    </location>
</feature>
<evidence type="ECO:0000313" key="2">
    <source>
        <dbReference type="EMBL" id="RMJ09956.1"/>
    </source>
</evidence>
<name>A0A3M2RXB6_9HYPO</name>
<feature type="region of interest" description="Disordered" evidence="1">
    <location>
        <begin position="748"/>
        <end position="776"/>
    </location>
</feature>
<dbReference type="OrthoDB" id="8249012at2759"/>
<feature type="region of interest" description="Disordered" evidence="1">
    <location>
        <begin position="795"/>
        <end position="828"/>
    </location>
</feature>
<feature type="compositionally biased region" description="Low complexity" evidence="1">
    <location>
        <begin position="174"/>
        <end position="220"/>
    </location>
</feature>
<dbReference type="InterPro" id="IPR010856">
    <property type="entry name" value="Gig2-like"/>
</dbReference>
<keyword evidence="3" id="KW-1185">Reference proteome</keyword>
<feature type="region of interest" description="Disordered" evidence="1">
    <location>
        <begin position="49"/>
        <end position="110"/>
    </location>
</feature>
<protein>
    <recommendedName>
        <fullName evidence="4">DUF1479 domain protein</fullName>
    </recommendedName>
</protein>
<dbReference type="SUPFAM" id="SSF51197">
    <property type="entry name" value="Clavaminate synthase-like"/>
    <property type="match status" value="1"/>
</dbReference>
<feature type="region of interest" description="Disordered" evidence="1">
    <location>
        <begin position="154"/>
        <end position="224"/>
    </location>
</feature>
<dbReference type="STRING" id="2010991.A0A3M2RXB6"/>
<dbReference type="InterPro" id="IPR027443">
    <property type="entry name" value="IPNS-like_sf"/>
</dbReference>
<feature type="compositionally biased region" description="Basic and acidic residues" evidence="1">
    <location>
        <begin position="95"/>
        <end position="110"/>
    </location>
</feature>
<gene>
    <name evidence="2" type="ORF">CDV36_010433</name>
</gene>
<dbReference type="EMBL" id="NKUJ01000222">
    <property type="protein sequence ID" value="RMJ09956.1"/>
    <property type="molecule type" value="Genomic_DNA"/>
</dbReference>